<accession>A0ABQ1UXT8</accession>
<dbReference type="PANTHER" id="PTHR43428">
    <property type="entry name" value="ARSENATE REDUCTASE"/>
    <property type="match status" value="1"/>
</dbReference>
<comment type="caution">
    <text evidence="1">The sequence shown here is derived from an EMBL/GenBank/DDBJ whole genome shotgun (WGS) entry which is preliminary data.</text>
</comment>
<sequence length="204" mass="22867">MYPILSETIQQLEWGKINNDERKSTLQPLIDFIQLKINKKQQININFICTHNSRRSHLSQVWAQVAASHFGIENVICYSGGTEETALFPKVAETLTNQGFSIFKIADDNNPVYAIKYSENALPIIGFSKKYDSPFNPVSGFAAIMTCSQADGGCPFIAGAEKRIPITFEDPKISDNTPEQSKVYAERGLQIAAEMFYVFSKISR</sequence>
<keyword evidence="2" id="KW-1185">Reference proteome</keyword>
<proteinExistence type="predicted"/>
<gene>
    <name evidence="1" type="primary">arsC</name>
    <name evidence="1" type="ORF">GCM10011518_41570</name>
</gene>
<organism evidence="1 2">
    <name type="scientific">Flavobacterium limi</name>
    <dbReference type="NCBI Taxonomy" id="2045105"/>
    <lineage>
        <taxon>Bacteria</taxon>
        <taxon>Pseudomonadati</taxon>
        <taxon>Bacteroidota</taxon>
        <taxon>Flavobacteriia</taxon>
        <taxon>Flavobacteriales</taxon>
        <taxon>Flavobacteriaceae</taxon>
        <taxon>Flavobacterium</taxon>
    </lineage>
</organism>
<name>A0ABQ1UXT8_9FLAO</name>
<reference evidence="2" key="1">
    <citation type="journal article" date="2019" name="Int. J. Syst. Evol. Microbiol.">
        <title>The Global Catalogue of Microorganisms (GCM) 10K type strain sequencing project: providing services to taxonomists for standard genome sequencing and annotation.</title>
        <authorList>
            <consortium name="The Broad Institute Genomics Platform"/>
            <consortium name="The Broad Institute Genome Sequencing Center for Infectious Disease"/>
            <person name="Wu L."/>
            <person name="Ma J."/>
        </authorList>
    </citation>
    <scope>NUCLEOTIDE SEQUENCE [LARGE SCALE GENOMIC DNA]</scope>
    <source>
        <strain evidence="2">CGMCC 1.16060</strain>
    </source>
</reference>
<dbReference type="EMBL" id="BMKP01000013">
    <property type="protein sequence ID" value="GGF27894.1"/>
    <property type="molecule type" value="Genomic_DNA"/>
</dbReference>
<dbReference type="SUPFAM" id="SSF52788">
    <property type="entry name" value="Phosphotyrosine protein phosphatases I"/>
    <property type="match status" value="1"/>
</dbReference>
<dbReference type="RefSeq" id="WP_163396366.1">
    <property type="nucleotide sequence ID" value="NZ_BMKP01000013.1"/>
</dbReference>
<evidence type="ECO:0000313" key="1">
    <source>
        <dbReference type="EMBL" id="GGF27894.1"/>
    </source>
</evidence>
<dbReference type="Proteomes" id="UP000655016">
    <property type="component" value="Unassembled WGS sequence"/>
</dbReference>
<dbReference type="Gene3D" id="3.40.50.2300">
    <property type="match status" value="1"/>
</dbReference>
<dbReference type="PANTHER" id="PTHR43428:SF1">
    <property type="entry name" value="ARSENATE REDUCTASE"/>
    <property type="match status" value="1"/>
</dbReference>
<protein>
    <submittedName>
        <fullName evidence="1">Arsenate reductase</fullName>
    </submittedName>
</protein>
<evidence type="ECO:0000313" key="2">
    <source>
        <dbReference type="Proteomes" id="UP000655016"/>
    </source>
</evidence>
<dbReference type="InterPro" id="IPR036196">
    <property type="entry name" value="Ptyr_pPase_sf"/>
</dbReference>